<reference evidence="5" key="4">
    <citation type="submission" date="2015-04" db="UniProtKB">
        <authorList>
            <consortium name="EnsemblPlants"/>
        </authorList>
    </citation>
    <scope>IDENTIFICATION</scope>
    <source>
        <strain evidence="5">cv. Jemalong A17</strain>
    </source>
</reference>
<evidence type="ECO:0000256" key="1">
    <source>
        <dbReference type="SAM" id="Phobius"/>
    </source>
</evidence>
<dbReference type="HOGENOM" id="CLU_126822_0_0_1"/>
<feature type="transmembrane region" description="Helical" evidence="1">
    <location>
        <begin position="20"/>
        <end position="42"/>
    </location>
</feature>
<protein>
    <submittedName>
        <fullName evidence="2">Transmembrane protein, putative</fullName>
    </submittedName>
</protein>
<reference evidence="3" key="2">
    <citation type="submission" date="2012-05" db="EMBL/GenBank/DDBJ databases">
        <authorList>
            <person name="Krishnakumar V."/>
            <person name="Cheung F."/>
            <person name="Xiao Y."/>
            <person name="Chan A."/>
            <person name="Moskal W.A."/>
            <person name="Town C.D."/>
        </authorList>
    </citation>
    <scope>NUCLEOTIDE SEQUENCE</scope>
</reference>
<dbReference type="Proteomes" id="UP000002051">
    <property type="component" value="Chromosome 5"/>
</dbReference>
<keyword evidence="1" id="KW-0472">Membrane</keyword>
<dbReference type="Gramene" id="rna32428">
    <property type="protein sequence ID" value="RHN56956.1"/>
    <property type="gene ID" value="gene32428"/>
</dbReference>
<evidence type="ECO:0000313" key="4">
    <source>
        <dbReference type="EMBL" id="RHN56956.1"/>
    </source>
</evidence>
<evidence type="ECO:0000313" key="5">
    <source>
        <dbReference type="EnsemblPlants" id="AES99341"/>
    </source>
</evidence>
<dbReference type="PANTHER" id="PTHR33237:SF31">
    <property type="entry name" value="F2P16.13 PROTEIN"/>
    <property type="match status" value="1"/>
</dbReference>
<evidence type="ECO:0000313" key="3">
    <source>
        <dbReference type="EMBL" id="AFK47487.1"/>
    </source>
</evidence>
<dbReference type="AlphaFoldDB" id="G7KBN8"/>
<keyword evidence="1 2" id="KW-0812">Transmembrane</keyword>
<dbReference type="PANTHER" id="PTHR33237">
    <property type="entry name" value="F2P16.13 PROTEIN-RELATED"/>
    <property type="match status" value="1"/>
</dbReference>
<reference evidence="2 6" key="1">
    <citation type="journal article" date="2011" name="Nature">
        <title>The Medicago genome provides insight into the evolution of rhizobial symbioses.</title>
        <authorList>
            <person name="Young N.D."/>
            <person name="Debelle F."/>
            <person name="Oldroyd G.E."/>
            <person name="Geurts R."/>
            <person name="Cannon S.B."/>
            <person name="Udvardi M.K."/>
            <person name="Benedito V.A."/>
            <person name="Mayer K.F."/>
            <person name="Gouzy J."/>
            <person name="Schoof H."/>
            <person name="Van de Peer Y."/>
            <person name="Proost S."/>
            <person name="Cook D.R."/>
            <person name="Meyers B.C."/>
            <person name="Spannagl M."/>
            <person name="Cheung F."/>
            <person name="De Mita S."/>
            <person name="Krishnakumar V."/>
            <person name="Gundlach H."/>
            <person name="Zhou S."/>
            <person name="Mudge J."/>
            <person name="Bharti A.K."/>
            <person name="Murray J.D."/>
            <person name="Naoumkina M.A."/>
            <person name="Rosen B."/>
            <person name="Silverstein K.A."/>
            <person name="Tang H."/>
            <person name="Rombauts S."/>
            <person name="Zhao P.X."/>
            <person name="Zhou P."/>
            <person name="Barbe V."/>
            <person name="Bardou P."/>
            <person name="Bechner M."/>
            <person name="Bellec A."/>
            <person name="Berger A."/>
            <person name="Berges H."/>
            <person name="Bidwell S."/>
            <person name="Bisseling T."/>
            <person name="Choisne N."/>
            <person name="Couloux A."/>
            <person name="Denny R."/>
            <person name="Deshpande S."/>
            <person name="Dai X."/>
            <person name="Doyle J.J."/>
            <person name="Dudez A.M."/>
            <person name="Farmer A.D."/>
            <person name="Fouteau S."/>
            <person name="Franken C."/>
            <person name="Gibelin C."/>
            <person name="Gish J."/>
            <person name="Goldstein S."/>
            <person name="Gonzalez A.J."/>
            <person name="Green P.J."/>
            <person name="Hallab A."/>
            <person name="Hartog M."/>
            <person name="Hua A."/>
            <person name="Humphray S.J."/>
            <person name="Jeong D.H."/>
            <person name="Jing Y."/>
            <person name="Jocker A."/>
            <person name="Kenton S.M."/>
            <person name="Kim D.J."/>
            <person name="Klee K."/>
            <person name="Lai H."/>
            <person name="Lang C."/>
            <person name="Lin S."/>
            <person name="Macmil S.L."/>
            <person name="Magdelenat G."/>
            <person name="Matthews L."/>
            <person name="McCorrison J."/>
            <person name="Monaghan E.L."/>
            <person name="Mun J.H."/>
            <person name="Najar F.Z."/>
            <person name="Nicholson C."/>
            <person name="Noirot C."/>
            <person name="O'Bleness M."/>
            <person name="Paule C.R."/>
            <person name="Poulain J."/>
            <person name="Prion F."/>
            <person name="Qin B."/>
            <person name="Qu C."/>
            <person name="Retzel E.F."/>
            <person name="Riddle C."/>
            <person name="Sallet E."/>
            <person name="Samain S."/>
            <person name="Samson N."/>
            <person name="Sanders I."/>
            <person name="Saurat O."/>
            <person name="Scarpelli C."/>
            <person name="Schiex T."/>
            <person name="Segurens B."/>
            <person name="Severin A.J."/>
            <person name="Sherrier D.J."/>
            <person name="Shi R."/>
            <person name="Sims S."/>
            <person name="Singer S.R."/>
            <person name="Sinharoy S."/>
            <person name="Sterck L."/>
            <person name="Viollet A."/>
            <person name="Wang B.B."/>
            <person name="Wang K."/>
            <person name="Wang M."/>
            <person name="Wang X."/>
            <person name="Warfsmann J."/>
            <person name="Weissenbach J."/>
            <person name="White D.D."/>
            <person name="White J.D."/>
            <person name="Wiley G.B."/>
            <person name="Wincker P."/>
            <person name="Xing Y."/>
            <person name="Yang L."/>
            <person name="Yao Z."/>
            <person name="Ying F."/>
            <person name="Zhai J."/>
            <person name="Zhou L."/>
            <person name="Zuber A."/>
            <person name="Denarie J."/>
            <person name="Dixon R.A."/>
            <person name="May G.D."/>
            <person name="Schwartz D.C."/>
            <person name="Rogers J."/>
            <person name="Quetier F."/>
            <person name="Town C.D."/>
            <person name="Roe B.A."/>
        </authorList>
    </citation>
    <scope>NUCLEOTIDE SEQUENCE [LARGE SCALE GENOMIC DNA]</scope>
    <source>
        <strain evidence="2">A17</strain>
        <strain evidence="5 6">cv. Jemalong A17</strain>
    </source>
</reference>
<keyword evidence="1" id="KW-1133">Transmembrane helix</keyword>
<dbReference type="PaxDb" id="3880-AES99341"/>
<dbReference type="EMBL" id="BT147693">
    <property type="protein sequence ID" value="AFK47487.1"/>
    <property type="molecule type" value="mRNA"/>
</dbReference>
<organism evidence="2 6">
    <name type="scientific">Medicago truncatula</name>
    <name type="common">Barrel medic</name>
    <name type="synonym">Medicago tribuloides</name>
    <dbReference type="NCBI Taxonomy" id="3880"/>
    <lineage>
        <taxon>Eukaryota</taxon>
        <taxon>Viridiplantae</taxon>
        <taxon>Streptophyta</taxon>
        <taxon>Embryophyta</taxon>
        <taxon>Tracheophyta</taxon>
        <taxon>Spermatophyta</taxon>
        <taxon>Magnoliopsida</taxon>
        <taxon>eudicotyledons</taxon>
        <taxon>Gunneridae</taxon>
        <taxon>Pentapetalae</taxon>
        <taxon>rosids</taxon>
        <taxon>fabids</taxon>
        <taxon>Fabales</taxon>
        <taxon>Fabaceae</taxon>
        <taxon>Papilionoideae</taxon>
        <taxon>50 kb inversion clade</taxon>
        <taxon>NPAAA clade</taxon>
        <taxon>Hologalegina</taxon>
        <taxon>IRL clade</taxon>
        <taxon>Trifolieae</taxon>
        <taxon>Medicago</taxon>
    </lineage>
</organism>
<dbReference type="EMBL" id="PSQE01000005">
    <property type="protein sequence ID" value="RHN56956.1"/>
    <property type="molecule type" value="Genomic_DNA"/>
</dbReference>
<evidence type="ECO:0000313" key="2">
    <source>
        <dbReference type="EMBL" id="AES99341.1"/>
    </source>
</evidence>
<dbReference type="KEGG" id="mtr:11431655"/>
<dbReference type="eggNOG" id="ENOG502S9UR">
    <property type="taxonomic scope" value="Eukaryota"/>
</dbReference>
<evidence type="ECO:0000313" key="6">
    <source>
        <dbReference type="Proteomes" id="UP000002051"/>
    </source>
</evidence>
<dbReference type="OMA" id="AVWKRTI"/>
<accession>G7KBN8</accession>
<keyword evidence="6" id="KW-1185">Reference proteome</keyword>
<dbReference type="Proteomes" id="UP000265566">
    <property type="component" value="Chromosome 5"/>
</dbReference>
<dbReference type="OrthoDB" id="674685at2759"/>
<sequence length="126" mass="14283">MARPLLVSNMHTLLLFSSMPTTTILFVVLSVFSIFSIITFLCGSKNMKKLHTEAEEEATVSSTKETKLISKLNSKISTRAISMVRMLSWRKVQAEGGLEEGNQEEEVLWRKNILMGEKCRPMDDEN</sequence>
<reference evidence="4" key="5">
    <citation type="journal article" date="2018" name="Nat. Plants">
        <title>Whole-genome landscape of Medicago truncatula symbiotic genes.</title>
        <authorList>
            <person name="Pecrix Y."/>
            <person name="Gamas P."/>
            <person name="Carrere S."/>
        </authorList>
    </citation>
    <scope>NUCLEOTIDE SEQUENCE</scope>
    <source>
        <tissue evidence="4">Leaves</tissue>
    </source>
</reference>
<reference evidence="2 6" key="3">
    <citation type="journal article" date="2014" name="BMC Genomics">
        <title>An improved genome release (version Mt4.0) for the model legume Medicago truncatula.</title>
        <authorList>
            <person name="Tang H."/>
            <person name="Krishnakumar V."/>
            <person name="Bidwell S."/>
            <person name="Rosen B."/>
            <person name="Chan A."/>
            <person name="Zhou S."/>
            <person name="Gentzbittel L."/>
            <person name="Childs K.L."/>
            <person name="Yandell M."/>
            <person name="Gundlach H."/>
            <person name="Mayer K.F."/>
            <person name="Schwartz D.C."/>
            <person name="Town C.D."/>
        </authorList>
    </citation>
    <scope>GENOME REANNOTATION</scope>
    <source>
        <strain evidence="5 6">cv. Jemalong A17</strain>
    </source>
</reference>
<dbReference type="EMBL" id="CM001221">
    <property type="protein sequence ID" value="AES99341.1"/>
    <property type="molecule type" value="Genomic_DNA"/>
</dbReference>
<proteinExistence type="evidence at transcript level"/>
<gene>
    <name evidence="5" type="primary">11431655</name>
    <name evidence="2" type="ordered locus">MTR_5g079600</name>
    <name evidence="4" type="ORF">MtrunA17_Chr5g0435081</name>
</gene>
<dbReference type="EnsemblPlants" id="AES99341">
    <property type="protein sequence ID" value="AES99341"/>
    <property type="gene ID" value="MTR_5g079600"/>
</dbReference>
<name>G7KBN8_MEDTR</name>